<name>A0A183G7X1_HELPZ</name>
<dbReference type="AlphaFoldDB" id="A0A183G7X1"/>
<dbReference type="WBParaSite" id="HPBE_0001791601-mRNA-1">
    <property type="protein sequence ID" value="HPBE_0001791601-mRNA-1"/>
    <property type="gene ID" value="HPBE_0001791601"/>
</dbReference>
<evidence type="ECO:0000313" key="2">
    <source>
        <dbReference type="Proteomes" id="UP000050761"/>
    </source>
</evidence>
<protein>
    <submittedName>
        <fullName evidence="3">Sushi domain-containing protein</fullName>
    </submittedName>
</protein>
<dbReference type="EMBL" id="UZAH01030342">
    <property type="protein sequence ID" value="VDP10203.1"/>
    <property type="molecule type" value="Genomic_DNA"/>
</dbReference>
<sequence length="86" mass="9616">MDSNKDRTDKTSAFCTSDTYTVKNQLLDDLKYEDVVYMSWYAPGDVVLAFCDDGPDGHRLKCEGSGWKHENGSTNVGCLDANKSRK</sequence>
<reference evidence="3" key="2">
    <citation type="submission" date="2019-09" db="UniProtKB">
        <authorList>
            <consortium name="WormBaseParasite"/>
        </authorList>
    </citation>
    <scope>IDENTIFICATION</scope>
</reference>
<organism evidence="2 3">
    <name type="scientific">Heligmosomoides polygyrus</name>
    <name type="common">Parasitic roundworm</name>
    <dbReference type="NCBI Taxonomy" id="6339"/>
    <lineage>
        <taxon>Eukaryota</taxon>
        <taxon>Metazoa</taxon>
        <taxon>Ecdysozoa</taxon>
        <taxon>Nematoda</taxon>
        <taxon>Chromadorea</taxon>
        <taxon>Rhabditida</taxon>
        <taxon>Rhabditina</taxon>
        <taxon>Rhabditomorpha</taxon>
        <taxon>Strongyloidea</taxon>
        <taxon>Heligmosomidae</taxon>
        <taxon>Heligmosomoides</taxon>
    </lineage>
</organism>
<accession>A0A3P8EME2</accession>
<keyword evidence="2" id="KW-1185">Reference proteome</keyword>
<evidence type="ECO:0000313" key="1">
    <source>
        <dbReference type="EMBL" id="VDP10203.1"/>
    </source>
</evidence>
<dbReference type="Proteomes" id="UP000050761">
    <property type="component" value="Unassembled WGS sequence"/>
</dbReference>
<accession>A0A183G7X1</accession>
<gene>
    <name evidence="1" type="ORF">HPBE_LOCUS17915</name>
</gene>
<proteinExistence type="predicted"/>
<evidence type="ECO:0000313" key="3">
    <source>
        <dbReference type="WBParaSite" id="HPBE_0001791601-mRNA-1"/>
    </source>
</evidence>
<reference evidence="1 2" key="1">
    <citation type="submission" date="2018-11" db="EMBL/GenBank/DDBJ databases">
        <authorList>
            <consortium name="Pathogen Informatics"/>
        </authorList>
    </citation>
    <scope>NUCLEOTIDE SEQUENCE [LARGE SCALE GENOMIC DNA]</scope>
</reference>